<gene>
    <name evidence="2" type="ORF">F8566_15705</name>
</gene>
<dbReference type="AlphaFoldDB" id="A0A6H9YS38"/>
<dbReference type="RefSeq" id="WP_151560992.1">
    <property type="nucleotide sequence ID" value="NZ_WBMT01000007.1"/>
</dbReference>
<evidence type="ECO:0000256" key="1">
    <source>
        <dbReference type="SAM" id="SignalP"/>
    </source>
</evidence>
<name>A0A6H9YS38_9ACTN</name>
<proteinExistence type="predicted"/>
<evidence type="ECO:0000313" key="2">
    <source>
        <dbReference type="EMBL" id="KAB2348263.1"/>
    </source>
</evidence>
<feature type="signal peptide" evidence="1">
    <location>
        <begin position="1"/>
        <end position="25"/>
    </location>
</feature>
<reference evidence="2 3" key="1">
    <citation type="submission" date="2019-09" db="EMBL/GenBank/DDBJ databases">
        <title>Actinomadura physcomitrii sp. nov., a novel actinomycete isolated from moss [Physcomitrium sphaericum (Ludw) Fuernr].</title>
        <authorList>
            <person name="Zhuang X."/>
            <person name="Liu C."/>
        </authorList>
    </citation>
    <scope>NUCLEOTIDE SEQUENCE [LARGE SCALE GENOMIC DNA]</scope>
    <source>
        <strain evidence="2 3">HMC1</strain>
    </source>
</reference>
<accession>A0A6H9YS38</accession>
<dbReference type="EMBL" id="WBMT01000007">
    <property type="protein sequence ID" value="KAB2348263.1"/>
    <property type="molecule type" value="Genomic_DNA"/>
</dbReference>
<evidence type="ECO:0000313" key="3">
    <source>
        <dbReference type="Proteomes" id="UP000468735"/>
    </source>
</evidence>
<sequence>MRPVVKALVPLAVAGVTLVSGTVASASISAADARGSAPDRLVEVGLVEVDSIEVAESGAVTPMNVVRGNCGKAWLWMSDVGRRKYKVRTGFELAGARRAVSYSWRVQVNGPRRWSKRHTWDSGLWFRKKWEGSRESNVPRGGIYSGTVVAGAVALSNGRACAALPASDPARIT</sequence>
<dbReference type="Proteomes" id="UP000468735">
    <property type="component" value="Unassembled WGS sequence"/>
</dbReference>
<organism evidence="2 3">
    <name type="scientific">Actinomadura rudentiformis</name>
    <dbReference type="NCBI Taxonomy" id="359158"/>
    <lineage>
        <taxon>Bacteria</taxon>
        <taxon>Bacillati</taxon>
        <taxon>Actinomycetota</taxon>
        <taxon>Actinomycetes</taxon>
        <taxon>Streptosporangiales</taxon>
        <taxon>Thermomonosporaceae</taxon>
        <taxon>Actinomadura</taxon>
    </lineage>
</organism>
<feature type="chain" id="PRO_5039224566" description="Secreted protein" evidence="1">
    <location>
        <begin position="26"/>
        <end position="173"/>
    </location>
</feature>
<dbReference type="OrthoDB" id="3296020at2"/>
<comment type="caution">
    <text evidence="2">The sequence shown here is derived from an EMBL/GenBank/DDBJ whole genome shotgun (WGS) entry which is preliminary data.</text>
</comment>
<evidence type="ECO:0008006" key="4">
    <source>
        <dbReference type="Google" id="ProtNLM"/>
    </source>
</evidence>
<protein>
    <recommendedName>
        <fullName evidence="4">Secreted protein</fullName>
    </recommendedName>
</protein>
<keyword evidence="1" id="KW-0732">Signal</keyword>
<keyword evidence="3" id="KW-1185">Reference proteome</keyword>